<evidence type="ECO:0000313" key="2">
    <source>
        <dbReference type="Proteomes" id="UP000077245"/>
    </source>
</evidence>
<organism evidence="1 2">
    <name type="scientific">Methanobrevibacter curvatus</name>
    <dbReference type="NCBI Taxonomy" id="49547"/>
    <lineage>
        <taxon>Archaea</taxon>
        <taxon>Methanobacteriati</taxon>
        <taxon>Methanobacteriota</taxon>
        <taxon>Methanomada group</taxon>
        <taxon>Methanobacteria</taxon>
        <taxon>Methanobacteriales</taxon>
        <taxon>Methanobacteriaceae</taxon>
        <taxon>Methanobrevibacter</taxon>
    </lineage>
</organism>
<dbReference type="OrthoDB" id="81275at2157"/>
<reference evidence="1 2" key="1">
    <citation type="submission" date="2016-04" db="EMBL/GenBank/DDBJ databases">
        <title>Genome sequence of Methanobrevibacter curvatus DSM 11111.</title>
        <authorList>
            <person name="Poehlein A."/>
            <person name="Seedorf H."/>
            <person name="Daniel R."/>
        </authorList>
    </citation>
    <scope>NUCLEOTIDE SEQUENCE [LARGE SCALE GENOMIC DNA]</scope>
    <source>
        <strain evidence="1 2">DSM 11111</strain>
    </source>
</reference>
<dbReference type="AlphaFoldDB" id="A0A166B076"/>
<proteinExistence type="predicted"/>
<comment type="caution">
    <text evidence="1">The sequence shown here is derived from an EMBL/GenBank/DDBJ whole genome shotgun (WGS) entry which is preliminary data.</text>
</comment>
<dbReference type="Proteomes" id="UP000077245">
    <property type="component" value="Unassembled WGS sequence"/>
</dbReference>
<dbReference type="RefSeq" id="WP_067090880.1">
    <property type="nucleotide sequence ID" value="NZ_LWMV01000163.1"/>
</dbReference>
<protein>
    <submittedName>
        <fullName evidence="1">Uncharacterized protein</fullName>
    </submittedName>
</protein>
<sequence length="155" mass="18179">MITITKKEEYVLNEIKALNLEYSEGIPQNILKMQLGITEHELNDILSELNKKKTIDYSHSKIRYLKNKKEISSVETKKEVKTAEINEKEEKTLEIIKKLINDDKIVSKYILEGYLLYGDLKLSNLRMYKILLSLEKKGIIKKLLKTDGKFYKLNI</sequence>
<keyword evidence="2" id="KW-1185">Reference proteome</keyword>
<dbReference type="PATRIC" id="fig|49547.3.peg.1020"/>
<dbReference type="EMBL" id="LWMV01000163">
    <property type="protein sequence ID" value="KZX12698.1"/>
    <property type="molecule type" value="Genomic_DNA"/>
</dbReference>
<name>A0A166B076_9EURY</name>
<accession>A0A166B076</accession>
<gene>
    <name evidence="1" type="ORF">MBCUR_09510</name>
</gene>
<evidence type="ECO:0000313" key="1">
    <source>
        <dbReference type="EMBL" id="KZX12698.1"/>
    </source>
</evidence>